<gene>
    <name evidence="2" type="primary">tagH</name>
    <name evidence="2" type="ORF">N5D93_20905</name>
</gene>
<dbReference type="CDD" id="cd00060">
    <property type="entry name" value="FHA"/>
    <property type="match status" value="1"/>
</dbReference>
<sequence length="452" mass="48855">MALVVANPGALEHGSTPRHSFTPAGGTIGGQGANWMLTDKAGRVESIHSEIVYEDAAFCVVDRSGLTRMNDANAPLGKMVGARLREGDVLHIGPFHVTVHLDSPHQEQLDASRHLAQYELDELLVGESGGHDGLPTGSYVFDADATPLASDRDFMALSAPFDARTDNDPLRALDEADRAAAHAPVLMEPWDVRRGGAAAPTQADLATTRFEAVTGSPLPFSGVSPMPKSAGNPSTLAYRLNNRQAMVGDPSEATELLMQGLEVPLGPLDAQAGQALLREAGQALNAAIKGIADVYAAHDGDAQPRRLLGRNLQPIEDNPLRLGLDYPETVRAMFASDRSVVHLSPKAAMDESLAQLRAHHGAVTQAIEAGLQAVLRSLSPALLLQRFERYRPEHEPQADANGNAAANANDRAWQMYTHYYEELASTRQRGFEKLFWDVFEQTYDRVLRAEAE</sequence>
<protein>
    <submittedName>
        <fullName evidence="2">Type VI secretion system-associated FHA domain protein TagH</fullName>
    </submittedName>
</protein>
<evidence type="ECO:0000313" key="2">
    <source>
        <dbReference type="EMBL" id="MDH0738292.1"/>
    </source>
</evidence>
<dbReference type="SUPFAM" id="SSF49879">
    <property type="entry name" value="SMAD/FHA domain"/>
    <property type="match status" value="1"/>
</dbReference>
<dbReference type="Pfam" id="PF20232">
    <property type="entry name" value="T6SS_FHA_C"/>
    <property type="match status" value="1"/>
</dbReference>
<evidence type="ECO:0000313" key="3">
    <source>
        <dbReference type="Proteomes" id="UP001161094"/>
    </source>
</evidence>
<evidence type="ECO:0000259" key="1">
    <source>
        <dbReference type="Pfam" id="PF20232"/>
    </source>
</evidence>
<organism evidence="2 3">
    <name type="scientific">Achromobacter spanius</name>
    <dbReference type="NCBI Taxonomy" id="217203"/>
    <lineage>
        <taxon>Bacteria</taxon>
        <taxon>Pseudomonadati</taxon>
        <taxon>Pseudomonadota</taxon>
        <taxon>Betaproteobacteria</taxon>
        <taxon>Burkholderiales</taxon>
        <taxon>Alcaligenaceae</taxon>
        <taxon>Achromobacter</taxon>
    </lineage>
</organism>
<reference evidence="2" key="1">
    <citation type="submission" date="2022-09" db="EMBL/GenBank/DDBJ databases">
        <title>Intensive care unit water sources are persistently colonized with multi-drug resistant bacteria and are the site of extensive horizontal gene transfer of antibiotic resistance genes.</title>
        <authorList>
            <person name="Diorio-Toth L."/>
        </authorList>
    </citation>
    <scope>NUCLEOTIDE SEQUENCE</scope>
    <source>
        <strain evidence="2">GD03843</strain>
    </source>
</reference>
<dbReference type="NCBIfam" id="TIGR03354">
    <property type="entry name" value="VI_FHA"/>
    <property type="match status" value="1"/>
</dbReference>
<proteinExistence type="predicted"/>
<dbReference type="EMBL" id="JAOCDZ010000015">
    <property type="protein sequence ID" value="MDH0738292.1"/>
    <property type="molecule type" value="Genomic_DNA"/>
</dbReference>
<dbReference type="RefSeq" id="WP_279996388.1">
    <property type="nucleotide sequence ID" value="NZ_JAOCDZ010000015.1"/>
</dbReference>
<feature type="domain" description="Type VI secretion system FHA" evidence="1">
    <location>
        <begin position="259"/>
        <end position="445"/>
    </location>
</feature>
<comment type="caution">
    <text evidence="2">The sequence shown here is derived from an EMBL/GenBank/DDBJ whole genome shotgun (WGS) entry which is preliminary data.</text>
</comment>
<dbReference type="AlphaFoldDB" id="A0AA42S532"/>
<name>A0AA42S532_9BURK</name>
<dbReference type="InterPro" id="IPR008984">
    <property type="entry name" value="SMAD_FHA_dom_sf"/>
</dbReference>
<dbReference type="InterPro" id="IPR046883">
    <property type="entry name" value="T6SS_FHA_C"/>
</dbReference>
<dbReference type="InterPro" id="IPR017735">
    <property type="entry name" value="T6SS_FHA"/>
</dbReference>
<accession>A0AA42S532</accession>
<dbReference type="Proteomes" id="UP001161094">
    <property type="component" value="Unassembled WGS sequence"/>
</dbReference>